<gene>
    <name evidence="1" type="ORF">WR25_01137</name>
</gene>
<dbReference type="STRING" id="2018661.A0A2A2KBF2"/>
<dbReference type="AlphaFoldDB" id="A0A2A2KBF2"/>
<organism evidence="1 2">
    <name type="scientific">Diploscapter pachys</name>
    <dbReference type="NCBI Taxonomy" id="2018661"/>
    <lineage>
        <taxon>Eukaryota</taxon>
        <taxon>Metazoa</taxon>
        <taxon>Ecdysozoa</taxon>
        <taxon>Nematoda</taxon>
        <taxon>Chromadorea</taxon>
        <taxon>Rhabditida</taxon>
        <taxon>Rhabditina</taxon>
        <taxon>Rhabditomorpha</taxon>
        <taxon>Rhabditoidea</taxon>
        <taxon>Rhabditidae</taxon>
        <taxon>Diploscapter</taxon>
    </lineage>
</organism>
<proteinExistence type="predicted"/>
<comment type="caution">
    <text evidence="1">The sequence shown here is derived from an EMBL/GenBank/DDBJ whole genome shotgun (WGS) entry which is preliminary data.</text>
</comment>
<dbReference type="SUPFAM" id="SSF53335">
    <property type="entry name" value="S-adenosyl-L-methionine-dependent methyltransferases"/>
    <property type="match status" value="1"/>
</dbReference>
<evidence type="ECO:0008006" key="3">
    <source>
        <dbReference type="Google" id="ProtNLM"/>
    </source>
</evidence>
<name>A0A2A2KBF2_9BILA</name>
<evidence type="ECO:0000313" key="2">
    <source>
        <dbReference type="Proteomes" id="UP000218231"/>
    </source>
</evidence>
<dbReference type="InterPro" id="IPR029063">
    <property type="entry name" value="SAM-dependent_MTases_sf"/>
</dbReference>
<keyword evidence="2" id="KW-1185">Reference proteome</keyword>
<accession>A0A2A2KBF2</accession>
<protein>
    <recommendedName>
        <fullName evidence="3">Methyltransferase domain-containing protein</fullName>
    </recommendedName>
</protein>
<sequence>METDFFDGKTVLEIGFTTGLPAVYAYENGASEIALHCQSKPVLDLYCKPTLKRNNIPANKCKFSYGNLDDLAKALGGKKFDIILAPDLLNRAESDYEQLHDIINAAMAEGGICLFSSYTYYSSSDGSLDSFLSLVRAHRQFDSIERWSSPKTDIVQRKVYQLTRNFI</sequence>
<dbReference type="Gene3D" id="3.40.50.150">
    <property type="entry name" value="Vaccinia Virus protein VP39"/>
    <property type="match status" value="1"/>
</dbReference>
<dbReference type="Proteomes" id="UP000218231">
    <property type="component" value="Unassembled WGS sequence"/>
</dbReference>
<dbReference type="EMBL" id="LIAE01009103">
    <property type="protein sequence ID" value="PAV71218.1"/>
    <property type="molecule type" value="Genomic_DNA"/>
</dbReference>
<dbReference type="OrthoDB" id="1723750at2759"/>
<evidence type="ECO:0000313" key="1">
    <source>
        <dbReference type="EMBL" id="PAV71218.1"/>
    </source>
</evidence>
<reference evidence="1 2" key="1">
    <citation type="journal article" date="2017" name="Curr. Biol.">
        <title>Genome architecture and evolution of a unichromosomal asexual nematode.</title>
        <authorList>
            <person name="Fradin H."/>
            <person name="Zegar C."/>
            <person name="Gutwein M."/>
            <person name="Lucas J."/>
            <person name="Kovtun M."/>
            <person name="Corcoran D."/>
            <person name="Baugh L.R."/>
            <person name="Kiontke K."/>
            <person name="Gunsalus K."/>
            <person name="Fitch D.H."/>
            <person name="Piano F."/>
        </authorList>
    </citation>
    <scope>NUCLEOTIDE SEQUENCE [LARGE SCALE GENOMIC DNA]</scope>
    <source>
        <strain evidence="1">PF1309</strain>
    </source>
</reference>